<dbReference type="SUPFAM" id="SSF51110">
    <property type="entry name" value="alpha-D-mannose-specific plant lectins"/>
    <property type="match status" value="1"/>
</dbReference>
<dbReference type="GO" id="GO:0051707">
    <property type="term" value="P:response to other organism"/>
    <property type="evidence" value="ECO:0007669"/>
    <property type="project" value="UniProtKB-ARBA"/>
</dbReference>
<dbReference type="SMART" id="SM00108">
    <property type="entry name" value="B_lectin"/>
    <property type="match status" value="1"/>
</dbReference>
<keyword evidence="4" id="KW-1185">Reference proteome</keyword>
<gene>
    <name evidence="3" type="ORF">ZOSMA_75G00250</name>
</gene>
<evidence type="ECO:0000313" key="3">
    <source>
        <dbReference type="EMBL" id="KMZ58592.1"/>
    </source>
</evidence>
<feature type="domain" description="Bulb-type lectin" evidence="2">
    <location>
        <begin position="34"/>
        <end position="157"/>
    </location>
</feature>
<dbReference type="InterPro" id="IPR036426">
    <property type="entry name" value="Bulb-type_lectin_dom_sf"/>
</dbReference>
<dbReference type="PANTHER" id="PTHR32444">
    <property type="entry name" value="BULB-TYPE LECTIN DOMAIN-CONTAINING PROTEIN"/>
    <property type="match status" value="1"/>
</dbReference>
<dbReference type="InterPro" id="IPR001480">
    <property type="entry name" value="Bulb-type_lectin_dom"/>
</dbReference>
<comment type="caution">
    <text evidence="3">The sequence shown here is derived from an EMBL/GenBank/DDBJ whole genome shotgun (WGS) entry which is preliminary data.</text>
</comment>
<feature type="chain" id="PRO_5005527284" description="Bulb-type lectin domain-containing protein" evidence="1">
    <location>
        <begin position="34"/>
        <end position="205"/>
    </location>
</feature>
<name>A0A0K9NR84_ZOSMR</name>
<evidence type="ECO:0000256" key="1">
    <source>
        <dbReference type="SAM" id="SignalP"/>
    </source>
</evidence>
<reference evidence="4" key="1">
    <citation type="journal article" date="2016" name="Nature">
        <title>The genome of the seagrass Zostera marina reveals angiosperm adaptation to the sea.</title>
        <authorList>
            <person name="Olsen J.L."/>
            <person name="Rouze P."/>
            <person name="Verhelst B."/>
            <person name="Lin Y.-C."/>
            <person name="Bayer T."/>
            <person name="Collen J."/>
            <person name="Dattolo E."/>
            <person name="De Paoli E."/>
            <person name="Dittami S."/>
            <person name="Maumus F."/>
            <person name="Michel G."/>
            <person name="Kersting A."/>
            <person name="Lauritano C."/>
            <person name="Lohaus R."/>
            <person name="Toepel M."/>
            <person name="Tonon T."/>
            <person name="Vanneste K."/>
            <person name="Amirebrahimi M."/>
            <person name="Brakel J."/>
            <person name="Bostroem C."/>
            <person name="Chovatia M."/>
            <person name="Grimwood J."/>
            <person name="Jenkins J.W."/>
            <person name="Jueterbock A."/>
            <person name="Mraz A."/>
            <person name="Stam W.T."/>
            <person name="Tice H."/>
            <person name="Bornberg-Bauer E."/>
            <person name="Green P.J."/>
            <person name="Pearson G.A."/>
            <person name="Procaccini G."/>
            <person name="Duarte C.M."/>
            <person name="Schmutz J."/>
            <person name="Reusch T.B.H."/>
            <person name="Van de Peer Y."/>
        </authorList>
    </citation>
    <scope>NUCLEOTIDE SEQUENCE [LARGE SCALE GENOMIC DNA]</scope>
    <source>
        <strain evidence="4">cv. Finnish</strain>
    </source>
</reference>
<feature type="signal peptide" evidence="1">
    <location>
        <begin position="1"/>
        <end position="33"/>
    </location>
</feature>
<dbReference type="OrthoDB" id="786095at2759"/>
<dbReference type="EMBL" id="LFYR01001913">
    <property type="protein sequence ID" value="KMZ58592.1"/>
    <property type="molecule type" value="Genomic_DNA"/>
</dbReference>
<evidence type="ECO:0000259" key="2">
    <source>
        <dbReference type="PROSITE" id="PS50927"/>
    </source>
</evidence>
<keyword evidence="1" id="KW-0732">Signal</keyword>
<dbReference type="OMA" id="VIFWESF"/>
<organism evidence="3 4">
    <name type="scientific">Zostera marina</name>
    <name type="common">Eelgrass</name>
    <dbReference type="NCBI Taxonomy" id="29655"/>
    <lineage>
        <taxon>Eukaryota</taxon>
        <taxon>Viridiplantae</taxon>
        <taxon>Streptophyta</taxon>
        <taxon>Embryophyta</taxon>
        <taxon>Tracheophyta</taxon>
        <taxon>Spermatophyta</taxon>
        <taxon>Magnoliopsida</taxon>
        <taxon>Liliopsida</taxon>
        <taxon>Zosteraceae</taxon>
        <taxon>Zostera</taxon>
    </lineage>
</organism>
<proteinExistence type="predicted"/>
<dbReference type="Pfam" id="PF01453">
    <property type="entry name" value="B_lectin"/>
    <property type="match status" value="1"/>
</dbReference>
<dbReference type="Gene3D" id="2.90.10.10">
    <property type="entry name" value="Bulb-type lectin domain"/>
    <property type="match status" value="1"/>
</dbReference>
<dbReference type="Proteomes" id="UP000036987">
    <property type="component" value="Unassembled WGS sequence"/>
</dbReference>
<dbReference type="FunFam" id="2.90.10.10:FF:000005">
    <property type="entry name" value="G-type lectin S-receptor-like serine/threonine-protein kinase"/>
    <property type="match status" value="1"/>
</dbReference>
<dbReference type="CDD" id="cd00028">
    <property type="entry name" value="B_lectin"/>
    <property type="match status" value="1"/>
</dbReference>
<evidence type="ECO:0000313" key="4">
    <source>
        <dbReference type="Proteomes" id="UP000036987"/>
    </source>
</evidence>
<dbReference type="AlphaFoldDB" id="A0A0K9NR84"/>
<protein>
    <recommendedName>
        <fullName evidence="2">Bulb-type lectin domain-containing protein</fullName>
    </recommendedName>
</protein>
<sequence>MRILISTSISISLLCIWCFFLTLLLFPISTCWAKDSISSGITIKDGDELVSPKKKFSLGFFSSPEGSKNRYLAIWYVDFPTLKIWVANRDVPIMDNSGVLSITSNGNLILTDYSNRTIWSTTAVKHNNPKNPKAQILDSGNLVIRNSKVSGSSNSDINLWQSFDYLIPVKFREGIGGLEQSGDVRAADLMEVLCSFLNVGFCSSI</sequence>
<dbReference type="PANTHER" id="PTHR32444:SF183">
    <property type="entry name" value="APPLE DOMAIN-CONTAINING PROTEIN"/>
    <property type="match status" value="1"/>
</dbReference>
<dbReference type="PROSITE" id="PS50927">
    <property type="entry name" value="BULB_LECTIN"/>
    <property type="match status" value="1"/>
</dbReference>
<accession>A0A0K9NR84</accession>